<comment type="similarity">
    <text evidence="4">Belongs to the early nodulin-like (ENODL) family.</text>
</comment>
<dbReference type="GO" id="GO:0009055">
    <property type="term" value="F:electron transfer activity"/>
    <property type="evidence" value="ECO:0007669"/>
    <property type="project" value="InterPro"/>
</dbReference>
<evidence type="ECO:0000259" key="8">
    <source>
        <dbReference type="PROSITE" id="PS51485"/>
    </source>
</evidence>
<dbReference type="KEGG" id="aprc:113874529"/>
<dbReference type="PANTHER" id="PTHR33021:SF482">
    <property type="entry name" value="EARLY NODULIN-LIKE PROTEIN"/>
    <property type="match status" value="1"/>
</dbReference>
<evidence type="ECO:0000256" key="2">
    <source>
        <dbReference type="ARBA" id="ARBA00023157"/>
    </source>
</evidence>
<dbReference type="GeneID" id="113874529"/>
<sequence length="165" mass="18871">MVLVMMITMMMLGNRVKCEEHYVGGSKSSWAPNVNFSEWSSHEHFYLGDWLYFGYDKHMYNVLEVNKTSYENCKDTEFIKNITRGGGRDVFQLTEAKTYYFLSGGGYCWQGMKVAINVTEDVAPVREPVPSKRCSASYASGIQVQALVLLISVFVWIILLKNNSY</sequence>
<feature type="transmembrane region" description="Helical" evidence="6">
    <location>
        <begin position="136"/>
        <end position="159"/>
    </location>
</feature>
<evidence type="ECO:0000256" key="3">
    <source>
        <dbReference type="ARBA" id="ARBA00023180"/>
    </source>
</evidence>
<feature type="domain" description="Phytocyanin" evidence="8">
    <location>
        <begin position="19"/>
        <end position="120"/>
    </location>
</feature>
<feature type="chain" id="PRO_5034219534" evidence="7">
    <location>
        <begin position="19"/>
        <end position="165"/>
    </location>
</feature>
<dbReference type="InterPro" id="IPR008972">
    <property type="entry name" value="Cupredoxin"/>
</dbReference>
<dbReference type="InterPro" id="IPR003245">
    <property type="entry name" value="Phytocyanin_dom"/>
</dbReference>
<dbReference type="SUPFAM" id="SSF49503">
    <property type="entry name" value="Cupredoxins"/>
    <property type="match status" value="1"/>
</dbReference>
<dbReference type="FunFam" id="2.60.40.420:FF:000018">
    <property type="entry name" value="Lamin-like protein"/>
    <property type="match status" value="1"/>
</dbReference>
<dbReference type="Proteomes" id="UP000694853">
    <property type="component" value="Unplaced"/>
</dbReference>
<dbReference type="RefSeq" id="XP_027368552.1">
    <property type="nucleotide sequence ID" value="XM_027512751.1"/>
</dbReference>
<evidence type="ECO:0000313" key="10">
    <source>
        <dbReference type="RefSeq" id="XP_027368552.1"/>
    </source>
</evidence>
<feature type="signal peptide" evidence="7">
    <location>
        <begin position="1"/>
        <end position="18"/>
    </location>
</feature>
<dbReference type="Gene3D" id="2.60.40.420">
    <property type="entry name" value="Cupredoxins - blue copper proteins"/>
    <property type="match status" value="1"/>
</dbReference>
<dbReference type="OrthoDB" id="676939at2759"/>
<protein>
    <submittedName>
        <fullName evidence="10">Lamin-like protein</fullName>
    </submittedName>
</protein>
<keyword evidence="6" id="KW-0812">Transmembrane</keyword>
<evidence type="ECO:0000256" key="4">
    <source>
        <dbReference type="ARBA" id="ARBA00035011"/>
    </source>
</evidence>
<dbReference type="Pfam" id="PF02298">
    <property type="entry name" value="Cu_bind_like"/>
    <property type="match status" value="1"/>
</dbReference>
<evidence type="ECO:0000256" key="7">
    <source>
        <dbReference type="SAM" id="SignalP"/>
    </source>
</evidence>
<keyword evidence="9" id="KW-1185">Reference proteome</keyword>
<keyword evidence="2" id="KW-1015">Disulfide bond</keyword>
<comment type="function">
    <text evidence="5">May act as a carbohydrate transporter.</text>
</comment>
<name>A0A8B8MLR5_ABRPR</name>
<keyword evidence="6" id="KW-0472">Membrane</keyword>
<accession>A0A8B8MLR5</accession>
<dbReference type="InterPro" id="IPR039391">
    <property type="entry name" value="Phytocyanin-like"/>
</dbReference>
<organism evidence="9 10">
    <name type="scientific">Abrus precatorius</name>
    <name type="common">Indian licorice</name>
    <name type="synonym">Glycine abrus</name>
    <dbReference type="NCBI Taxonomy" id="3816"/>
    <lineage>
        <taxon>Eukaryota</taxon>
        <taxon>Viridiplantae</taxon>
        <taxon>Streptophyta</taxon>
        <taxon>Embryophyta</taxon>
        <taxon>Tracheophyta</taxon>
        <taxon>Spermatophyta</taxon>
        <taxon>Magnoliopsida</taxon>
        <taxon>eudicotyledons</taxon>
        <taxon>Gunneridae</taxon>
        <taxon>Pentapetalae</taxon>
        <taxon>rosids</taxon>
        <taxon>fabids</taxon>
        <taxon>Fabales</taxon>
        <taxon>Fabaceae</taxon>
        <taxon>Papilionoideae</taxon>
        <taxon>50 kb inversion clade</taxon>
        <taxon>NPAAA clade</taxon>
        <taxon>indigoferoid/millettioid clade</taxon>
        <taxon>Abreae</taxon>
        <taxon>Abrus</taxon>
    </lineage>
</organism>
<evidence type="ECO:0000256" key="5">
    <source>
        <dbReference type="ARBA" id="ARBA00037626"/>
    </source>
</evidence>
<dbReference type="GO" id="GO:0005886">
    <property type="term" value="C:plasma membrane"/>
    <property type="evidence" value="ECO:0007669"/>
    <property type="project" value="TreeGrafter"/>
</dbReference>
<evidence type="ECO:0000313" key="9">
    <source>
        <dbReference type="Proteomes" id="UP000694853"/>
    </source>
</evidence>
<keyword evidence="3" id="KW-0325">Glycoprotein</keyword>
<keyword evidence="6" id="KW-1133">Transmembrane helix</keyword>
<keyword evidence="1 7" id="KW-0732">Signal</keyword>
<dbReference type="AlphaFoldDB" id="A0A8B8MLR5"/>
<reference evidence="9" key="1">
    <citation type="journal article" date="2019" name="Toxins">
        <title>Detection of Abrin-Like and Prepropulchellin-Like Toxin Genes and Transcripts Using Whole Genome Sequencing and Full-Length Transcript Sequencing of Abrus precatorius.</title>
        <authorList>
            <person name="Hovde B.T."/>
            <person name="Daligault H.E."/>
            <person name="Hanschen E.R."/>
            <person name="Kunde Y.A."/>
            <person name="Johnson M.B."/>
            <person name="Starkenburg S.R."/>
            <person name="Johnson S.L."/>
        </authorList>
    </citation>
    <scope>NUCLEOTIDE SEQUENCE [LARGE SCALE GENOMIC DNA]</scope>
</reference>
<evidence type="ECO:0000256" key="1">
    <source>
        <dbReference type="ARBA" id="ARBA00022729"/>
    </source>
</evidence>
<reference evidence="10" key="2">
    <citation type="submission" date="2025-08" db="UniProtKB">
        <authorList>
            <consortium name="RefSeq"/>
        </authorList>
    </citation>
    <scope>IDENTIFICATION</scope>
    <source>
        <tissue evidence="10">Young leaves</tissue>
    </source>
</reference>
<dbReference type="PANTHER" id="PTHR33021">
    <property type="entry name" value="BLUE COPPER PROTEIN"/>
    <property type="match status" value="1"/>
</dbReference>
<dbReference type="PROSITE" id="PS51485">
    <property type="entry name" value="PHYTOCYANIN"/>
    <property type="match status" value="1"/>
</dbReference>
<evidence type="ECO:0000256" key="6">
    <source>
        <dbReference type="SAM" id="Phobius"/>
    </source>
</evidence>
<gene>
    <name evidence="10" type="primary">LOC113874529</name>
</gene>
<proteinExistence type="inferred from homology"/>